<evidence type="ECO:0000256" key="3">
    <source>
        <dbReference type="ARBA" id="ARBA00022857"/>
    </source>
</evidence>
<dbReference type="GO" id="GO:0141153">
    <property type="term" value="F:glycerol-3-phosphate dehydrogenase (NADP+) activity"/>
    <property type="evidence" value="ECO:0007669"/>
    <property type="project" value="RHEA"/>
</dbReference>
<dbReference type="NCBIfam" id="NF000942">
    <property type="entry name" value="PRK00094.1-4"/>
    <property type="match status" value="1"/>
</dbReference>
<feature type="binding site" evidence="16">
    <location>
        <position position="142"/>
    </location>
    <ligand>
        <name>NAD(+)</name>
        <dbReference type="ChEBI" id="CHEBI:57540"/>
    </ligand>
</feature>
<evidence type="ECO:0000256" key="6">
    <source>
        <dbReference type="ARBA" id="ARBA00023098"/>
    </source>
</evidence>
<evidence type="ECO:0000313" key="21">
    <source>
        <dbReference type="Proteomes" id="UP000094296"/>
    </source>
</evidence>
<dbReference type="SUPFAM" id="SSF51735">
    <property type="entry name" value="NAD(P)-binding Rossmann-fold domains"/>
    <property type="match status" value="1"/>
</dbReference>
<comment type="caution">
    <text evidence="20">The sequence shown here is derived from an EMBL/GenBank/DDBJ whole genome shotgun (WGS) entry which is preliminary data.</text>
</comment>
<evidence type="ECO:0000256" key="2">
    <source>
        <dbReference type="ARBA" id="ARBA00022516"/>
    </source>
</evidence>
<comment type="catalytic activity">
    <reaction evidence="13">
        <text>sn-glycerol 3-phosphate + NAD(+) = dihydroxyacetone phosphate + NADH + H(+)</text>
        <dbReference type="Rhea" id="RHEA:11092"/>
        <dbReference type="ChEBI" id="CHEBI:15378"/>
        <dbReference type="ChEBI" id="CHEBI:57540"/>
        <dbReference type="ChEBI" id="CHEBI:57597"/>
        <dbReference type="ChEBI" id="CHEBI:57642"/>
        <dbReference type="ChEBI" id="CHEBI:57945"/>
        <dbReference type="EC" id="1.1.1.94"/>
    </reaction>
</comment>
<dbReference type="RefSeq" id="WP_069643941.1">
    <property type="nucleotide sequence ID" value="NZ_MIJE01000033.1"/>
</dbReference>
<dbReference type="GO" id="GO:0051287">
    <property type="term" value="F:NAD binding"/>
    <property type="evidence" value="ECO:0007669"/>
    <property type="project" value="InterPro"/>
</dbReference>
<feature type="binding site" evidence="13">
    <location>
        <position position="257"/>
    </location>
    <ligand>
        <name>NADPH</name>
        <dbReference type="ChEBI" id="CHEBI:57783"/>
    </ligand>
</feature>
<feature type="domain" description="Glycerol-3-phosphate dehydrogenase NAD-dependent N-terminal" evidence="18">
    <location>
        <begin position="5"/>
        <end position="159"/>
    </location>
</feature>
<dbReference type="InterPro" id="IPR013328">
    <property type="entry name" value="6PGD_dom2"/>
</dbReference>
<keyword evidence="3 13" id="KW-0521">NADP</keyword>
<dbReference type="EC" id="1.1.1.94" evidence="10 13"/>
<feature type="binding site" evidence="13">
    <location>
        <position position="107"/>
    </location>
    <ligand>
        <name>NADPH</name>
        <dbReference type="ChEBI" id="CHEBI:57783"/>
    </ligand>
</feature>
<evidence type="ECO:0000256" key="8">
    <source>
        <dbReference type="ARBA" id="ARBA00023264"/>
    </source>
</evidence>
<feature type="binding site" evidence="13">
    <location>
        <position position="107"/>
    </location>
    <ligand>
        <name>sn-glycerol 3-phosphate</name>
        <dbReference type="ChEBI" id="CHEBI:57597"/>
    </ligand>
</feature>
<feature type="binding site" evidence="13">
    <location>
        <position position="12"/>
    </location>
    <ligand>
        <name>NADPH</name>
        <dbReference type="ChEBI" id="CHEBI:57783"/>
    </ligand>
</feature>
<evidence type="ECO:0000256" key="9">
    <source>
        <dbReference type="ARBA" id="ARBA00052716"/>
    </source>
</evidence>
<evidence type="ECO:0000256" key="11">
    <source>
        <dbReference type="ARBA" id="ARBA00069372"/>
    </source>
</evidence>
<keyword evidence="13" id="KW-0963">Cytoplasm</keyword>
<evidence type="ECO:0000256" key="12">
    <source>
        <dbReference type="ARBA" id="ARBA00080511"/>
    </source>
</evidence>
<dbReference type="GO" id="GO:0006650">
    <property type="term" value="P:glycerophospholipid metabolic process"/>
    <property type="evidence" value="ECO:0007669"/>
    <property type="project" value="UniProtKB-UniRule"/>
</dbReference>
<dbReference type="SUPFAM" id="SSF48179">
    <property type="entry name" value="6-phosphogluconate dehydrogenase C-terminal domain-like"/>
    <property type="match status" value="1"/>
</dbReference>
<evidence type="ECO:0000256" key="13">
    <source>
        <dbReference type="HAMAP-Rule" id="MF_00394"/>
    </source>
</evidence>
<feature type="active site" description="Proton acceptor" evidence="13 14">
    <location>
        <position position="193"/>
    </location>
</feature>
<feature type="binding site" evidence="13">
    <location>
        <position position="33"/>
    </location>
    <ligand>
        <name>NADPH</name>
        <dbReference type="ChEBI" id="CHEBI:57783"/>
    </ligand>
</feature>
<dbReference type="Gene3D" id="3.40.50.720">
    <property type="entry name" value="NAD(P)-binding Rossmann-like Domain"/>
    <property type="match status" value="1"/>
</dbReference>
<dbReference type="InterPro" id="IPR036291">
    <property type="entry name" value="NAD(P)-bd_dom_sf"/>
</dbReference>
<evidence type="ECO:0000256" key="5">
    <source>
        <dbReference type="ARBA" id="ARBA00023027"/>
    </source>
</evidence>
<keyword evidence="6 13" id="KW-0443">Lipid metabolism</keyword>
<comment type="caution">
    <text evidence="13">Lacks conserved residue(s) required for the propagation of feature annotation.</text>
</comment>
<proteinExistence type="inferred from homology"/>
<dbReference type="PROSITE" id="PS00957">
    <property type="entry name" value="NAD_G3PDH"/>
    <property type="match status" value="1"/>
</dbReference>
<comment type="function">
    <text evidence="13">Catalyzes the reduction of the glycolytic intermediate dihydroxyacetone phosphate (DHAP) to sn-glycerol 3-phosphate (G3P), the key precursor for phospholipid synthesis.</text>
</comment>
<feature type="binding site" evidence="13">
    <location>
        <position position="256"/>
    </location>
    <ligand>
        <name>sn-glycerol 3-phosphate</name>
        <dbReference type="ChEBI" id="CHEBI:57597"/>
    </ligand>
</feature>
<evidence type="ECO:0000256" key="16">
    <source>
        <dbReference type="PIRSR" id="PIRSR000114-3"/>
    </source>
</evidence>
<feature type="binding site" evidence="13">
    <location>
        <position position="13"/>
    </location>
    <ligand>
        <name>NADPH</name>
        <dbReference type="ChEBI" id="CHEBI:57783"/>
    </ligand>
</feature>
<dbReference type="GO" id="GO:0005829">
    <property type="term" value="C:cytosol"/>
    <property type="evidence" value="ECO:0007669"/>
    <property type="project" value="TreeGrafter"/>
</dbReference>
<feature type="binding site" evidence="13">
    <location>
        <position position="246"/>
    </location>
    <ligand>
        <name>sn-glycerol 3-phosphate</name>
        <dbReference type="ChEBI" id="CHEBI:57597"/>
    </ligand>
</feature>
<protein>
    <recommendedName>
        <fullName evidence="11 13">Glycerol-3-phosphate dehydrogenase [NAD(P)+]</fullName>
        <ecNumber evidence="10 13">1.1.1.94</ecNumber>
    </recommendedName>
    <alternativeName>
        <fullName evidence="13">NAD(P)(+)-dependent glycerol-3-phosphate dehydrogenase</fullName>
    </alternativeName>
    <alternativeName>
        <fullName evidence="12 13">NAD(P)H-dependent dihydroxyacetone-phosphate reductase</fullName>
    </alternativeName>
</protein>
<dbReference type="UniPathway" id="UPA00940"/>
<name>A0A1E5FZL5_9FIRM</name>
<feature type="binding site" evidence="13">
    <location>
        <position position="281"/>
    </location>
    <ligand>
        <name>NADPH</name>
        <dbReference type="ChEBI" id="CHEBI:57783"/>
    </ligand>
</feature>
<dbReference type="NCBIfam" id="NF000941">
    <property type="entry name" value="PRK00094.1-3"/>
    <property type="match status" value="1"/>
</dbReference>
<sequence length="338" mass="36693">MNNEVVVIGAGSWGTALSLVLAENKNKVTLWTRTSEHAAFLNKHHINPKYLKDVKIPDSVIATSDLEQAVKGKKFVVLVTPSHSLEKLLPEINQYITNETIIIHAIKGIDPVSLKRVSEIILECLPNLNANRLAVLSGPSHAEEVALKKPTTVVIASAISSTAEHAQDLFINKHFRVYTNTDVIGVELGGALKNIIALGAGISDGLGFGDNAKAALMTRGLTEITRLGVYLGAEPTTFSGLAGIGDLIVTCTSIHSRNYRAGKLIGLGNSLEETLEQMEMVVEGVRTTKAAYILSQKNSVDMPITSQLYKLLFENKDAKEAVEDLMARVKKDEHDDYK</sequence>
<feature type="binding site" evidence="16">
    <location>
        <position position="257"/>
    </location>
    <ligand>
        <name>NAD(+)</name>
        <dbReference type="ChEBI" id="CHEBI:57540"/>
    </ligand>
</feature>
<dbReference type="FunFam" id="3.40.50.720:FF:000019">
    <property type="entry name" value="Glycerol-3-phosphate dehydrogenase [NAD(P)+]"/>
    <property type="match status" value="1"/>
</dbReference>
<evidence type="ECO:0000259" key="18">
    <source>
        <dbReference type="Pfam" id="PF01210"/>
    </source>
</evidence>
<reference evidence="20 21" key="1">
    <citation type="submission" date="2016-09" db="EMBL/GenBank/DDBJ databases">
        <title>Draft genome sequence for the type strain of Desulfuribacillus alkaliarsenatis AHT28, an obligately anaerobic, sulfidogenic bacterium isolated from Russian soda lake sediments.</title>
        <authorList>
            <person name="Abin C.A."/>
            <person name="Hollibaugh J.T."/>
        </authorList>
    </citation>
    <scope>NUCLEOTIDE SEQUENCE [LARGE SCALE GENOMIC DNA]</scope>
    <source>
        <strain evidence="20 21">AHT28</strain>
    </source>
</reference>
<feature type="binding site" evidence="13">
    <location>
        <position position="138"/>
    </location>
    <ligand>
        <name>sn-glycerol 3-phosphate</name>
        <dbReference type="ChEBI" id="CHEBI:57597"/>
    </ligand>
</feature>
<keyword evidence="5 13" id="KW-0520">NAD</keyword>
<feature type="binding site" evidence="13">
    <location>
        <position position="257"/>
    </location>
    <ligand>
        <name>sn-glycerol 3-phosphate</name>
        <dbReference type="ChEBI" id="CHEBI:57597"/>
    </ligand>
</feature>
<feature type="binding site" evidence="15">
    <location>
        <position position="107"/>
    </location>
    <ligand>
        <name>substrate</name>
    </ligand>
</feature>
<comment type="pathway">
    <text evidence="13">Membrane lipid metabolism; glycerophospholipid metabolism.</text>
</comment>
<keyword evidence="7 13" id="KW-0594">Phospholipid biosynthesis</keyword>
<gene>
    <name evidence="13" type="primary">gpsA</name>
    <name evidence="20" type="ORF">BHF68_09750</name>
</gene>
<evidence type="ECO:0000256" key="4">
    <source>
        <dbReference type="ARBA" id="ARBA00023002"/>
    </source>
</evidence>
<dbReference type="Proteomes" id="UP000094296">
    <property type="component" value="Unassembled WGS sequence"/>
</dbReference>
<feature type="binding site" evidence="13">
    <location>
        <position position="283"/>
    </location>
    <ligand>
        <name>NADPH</name>
        <dbReference type="ChEBI" id="CHEBI:57783"/>
    </ligand>
</feature>
<feature type="binding site" evidence="13">
    <location>
        <position position="140"/>
    </location>
    <ligand>
        <name>sn-glycerol 3-phosphate</name>
        <dbReference type="ChEBI" id="CHEBI:57597"/>
    </ligand>
</feature>
<dbReference type="AlphaFoldDB" id="A0A1E5FZL5"/>
<dbReference type="NCBIfam" id="NF000940">
    <property type="entry name" value="PRK00094.1-2"/>
    <property type="match status" value="1"/>
</dbReference>
<comment type="subcellular location">
    <subcellularLocation>
        <location evidence="13">Cytoplasm</location>
    </subcellularLocation>
</comment>
<dbReference type="EMBL" id="MIJE01000033">
    <property type="protein sequence ID" value="OEF96021.1"/>
    <property type="molecule type" value="Genomic_DNA"/>
</dbReference>
<evidence type="ECO:0000256" key="7">
    <source>
        <dbReference type="ARBA" id="ARBA00023209"/>
    </source>
</evidence>
<keyword evidence="8 13" id="KW-1208">Phospholipid metabolism</keyword>
<evidence type="ECO:0000256" key="17">
    <source>
        <dbReference type="RuleBase" id="RU000437"/>
    </source>
</evidence>
<organism evidence="20 21">
    <name type="scientific">Desulfuribacillus alkaliarsenatis</name>
    <dbReference type="NCBI Taxonomy" id="766136"/>
    <lineage>
        <taxon>Bacteria</taxon>
        <taxon>Bacillati</taxon>
        <taxon>Bacillota</taxon>
        <taxon>Desulfuribacillia</taxon>
        <taxon>Desulfuribacillales</taxon>
        <taxon>Desulfuribacillaceae</taxon>
        <taxon>Desulfuribacillus</taxon>
    </lineage>
</organism>
<dbReference type="GO" id="GO:0046167">
    <property type="term" value="P:glycerol-3-phosphate biosynthetic process"/>
    <property type="evidence" value="ECO:0007669"/>
    <property type="project" value="UniProtKB-UniRule"/>
</dbReference>
<dbReference type="PANTHER" id="PTHR11728">
    <property type="entry name" value="GLYCEROL-3-PHOSPHATE DEHYDROGENASE"/>
    <property type="match status" value="1"/>
</dbReference>
<dbReference type="HAMAP" id="MF_00394">
    <property type="entry name" value="NAD_Glyc3P_dehydrog"/>
    <property type="match status" value="1"/>
</dbReference>
<comment type="similarity">
    <text evidence="1 13 17">Belongs to the NAD-dependent glycerol-3-phosphate dehydrogenase family.</text>
</comment>
<evidence type="ECO:0000256" key="1">
    <source>
        <dbReference type="ARBA" id="ARBA00011009"/>
    </source>
</evidence>
<dbReference type="OrthoDB" id="9812273at2"/>
<dbReference type="GO" id="GO:0008654">
    <property type="term" value="P:phospholipid biosynthetic process"/>
    <property type="evidence" value="ECO:0007669"/>
    <property type="project" value="UniProtKB-KW"/>
</dbReference>
<evidence type="ECO:0000259" key="19">
    <source>
        <dbReference type="Pfam" id="PF07479"/>
    </source>
</evidence>
<dbReference type="GO" id="GO:0005975">
    <property type="term" value="P:carbohydrate metabolic process"/>
    <property type="evidence" value="ECO:0007669"/>
    <property type="project" value="InterPro"/>
</dbReference>
<dbReference type="InterPro" id="IPR006109">
    <property type="entry name" value="G3P_DH_NAD-dep_C"/>
</dbReference>
<keyword evidence="4 13" id="KW-0560">Oxidoreductase</keyword>
<feature type="binding site" evidence="15">
    <location>
        <begin position="257"/>
        <end position="258"/>
    </location>
    <ligand>
        <name>substrate</name>
    </ligand>
</feature>
<feature type="binding site" evidence="13">
    <location>
        <position position="258"/>
    </location>
    <ligand>
        <name>sn-glycerol 3-phosphate</name>
        <dbReference type="ChEBI" id="CHEBI:57597"/>
    </ligand>
</feature>
<keyword evidence="21" id="KW-1185">Reference proteome</keyword>
<evidence type="ECO:0000313" key="20">
    <source>
        <dbReference type="EMBL" id="OEF96021.1"/>
    </source>
</evidence>
<dbReference type="PANTHER" id="PTHR11728:SF1">
    <property type="entry name" value="GLYCEROL-3-PHOSPHATE DEHYDROGENASE [NAD(+)] 2, CHLOROPLASTIC"/>
    <property type="match status" value="1"/>
</dbReference>
<evidence type="ECO:0000256" key="15">
    <source>
        <dbReference type="PIRSR" id="PIRSR000114-2"/>
    </source>
</evidence>
<feature type="domain" description="Glycerol-3-phosphate dehydrogenase NAD-dependent C-terminal" evidence="19">
    <location>
        <begin position="182"/>
        <end position="323"/>
    </location>
</feature>
<dbReference type="Pfam" id="PF01210">
    <property type="entry name" value="NAD_Gly3P_dh_N"/>
    <property type="match status" value="1"/>
</dbReference>
<dbReference type="FunFam" id="1.10.1040.10:FF:000001">
    <property type="entry name" value="Glycerol-3-phosphate dehydrogenase [NAD(P)+]"/>
    <property type="match status" value="1"/>
</dbReference>
<dbReference type="GO" id="GO:0141152">
    <property type="term" value="F:glycerol-3-phosphate dehydrogenase (NAD+) activity"/>
    <property type="evidence" value="ECO:0007669"/>
    <property type="project" value="RHEA"/>
</dbReference>
<dbReference type="PIRSF" id="PIRSF000114">
    <property type="entry name" value="Glycerol-3-P_dh"/>
    <property type="match status" value="1"/>
</dbReference>
<dbReference type="GO" id="GO:0046168">
    <property type="term" value="P:glycerol-3-phosphate catabolic process"/>
    <property type="evidence" value="ECO:0007669"/>
    <property type="project" value="InterPro"/>
</dbReference>
<comment type="catalytic activity">
    <reaction evidence="9">
        <text>sn-glycerol 3-phosphate + NADP(+) = dihydroxyacetone phosphate + NADPH + H(+)</text>
        <dbReference type="Rhea" id="RHEA:11096"/>
        <dbReference type="ChEBI" id="CHEBI:15378"/>
        <dbReference type="ChEBI" id="CHEBI:57597"/>
        <dbReference type="ChEBI" id="CHEBI:57642"/>
        <dbReference type="ChEBI" id="CHEBI:57783"/>
        <dbReference type="ChEBI" id="CHEBI:58349"/>
        <dbReference type="EC" id="1.1.1.94"/>
    </reaction>
    <physiologicalReaction direction="right-to-left" evidence="9">
        <dbReference type="Rhea" id="RHEA:11098"/>
    </physiologicalReaction>
</comment>
<accession>A0A1E5FZL5</accession>
<dbReference type="InterPro" id="IPR006168">
    <property type="entry name" value="G3P_DH_NAD-dep"/>
</dbReference>
<dbReference type="InterPro" id="IPR008927">
    <property type="entry name" value="6-PGluconate_DH-like_C_sf"/>
</dbReference>
<feature type="binding site" evidence="13">
    <location>
        <position position="193"/>
    </location>
    <ligand>
        <name>sn-glycerol 3-phosphate</name>
        <dbReference type="ChEBI" id="CHEBI:57597"/>
    </ligand>
</feature>
<dbReference type="STRING" id="766136.BHF68_09750"/>
<evidence type="ECO:0000256" key="14">
    <source>
        <dbReference type="PIRSR" id="PIRSR000114-1"/>
    </source>
</evidence>
<keyword evidence="2 13" id="KW-0444">Lipid biosynthesis</keyword>
<keyword evidence="13" id="KW-0547">Nucleotide-binding</keyword>
<dbReference type="Pfam" id="PF07479">
    <property type="entry name" value="NAD_Gly3P_dh_C"/>
    <property type="match status" value="1"/>
</dbReference>
<feature type="binding site" evidence="16">
    <location>
        <begin position="9"/>
        <end position="14"/>
    </location>
    <ligand>
        <name>NAD(+)</name>
        <dbReference type="ChEBI" id="CHEBI:57540"/>
    </ligand>
</feature>
<dbReference type="PRINTS" id="PR00077">
    <property type="entry name" value="GPDHDRGNASE"/>
</dbReference>
<dbReference type="InterPro" id="IPR011128">
    <property type="entry name" value="G3P_DH_NAD-dep_N"/>
</dbReference>
<dbReference type="Gene3D" id="1.10.1040.10">
    <property type="entry name" value="N-(1-d-carboxylethyl)-l-norvaline Dehydrogenase, domain 2"/>
    <property type="match status" value="1"/>
</dbReference>
<evidence type="ECO:0000256" key="10">
    <source>
        <dbReference type="ARBA" id="ARBA00066687"/>
    </source>
</evidence>
<feature type="binding site" evidence="13">
    <location>
        <position position="50"/>
    </location>
    <ligand>
        <name>NADPH</name>
        <dbReference type="ChEBI" id="CHEBI:57783"/>
    </ligand>
</feature>
<feature type="binding site" evidence="13">
    <location>
        <position position="142"/>
    </location>
    <ligand>
        <name>NADPH</name>
        <dbReference type="ChEBI" id="CHEBI:57783"/>
    </ligand>
</feature>